<dbReference type="InterPro" id="IPR036388">
    <property type="entry name" value="WH-like_DNA-bd_sf"/>
</dbReference>
<sequence length="606" mass="69536">LVYGNTGPAIRKAYLEVKNTRFHASTVQRSVRIMQNLRASVSACRLKRRKNVMNIEQKVKLLDKLNGGMSFAAAGRMFGINESTVRYINKNEKAIRAAFTLCAPLTTKVVSQVREKAIIKMENALYIWLKNQRRKRVPVDSNIIREKARVLYGHFKQAETSASGRSTFIASKGWLDHFKRRFSLRSVKMSGEATSAYQFKASSYTEELKQLIEEKGFCSEQIFNAAESTLFWKKMPDRAFIGKEQHHRSVFKAKKDRLTLLFCCNAAGHMVKPGLIYKTASPRAIKHFDSKSLPVHWMHGKKAWVTKDLFLDWFHHCFIPETKRYLSALGLKFKVLLILDNATDHPENLQFESEDVDVAYLPPDAPSHVQPLDQGVIQTFKAYYTRRTMARLVAAMDEDSNLEVIDYWKKFSIADCLCHIKESFTELKVETVNACWRNLWPDCSNAKTTFLPADEEARAVKMTVALAHQVDADGFKDLQESEVIQLIESHTSELTDEQLMEMIATDEDIDADDDSATDETEKLTLEGLAEILHTLKQVEEKLFEMDSDIVRAIKFKRDLKTAAEPYHRLLEEMKKKEEMTINNSFLKKTRRAVQSAKIARRNTPTI</sequence>
<feature type="non-terminal residue" evidence="6">
    <location>
        <position position="606"/>
    </location>
</feature>
<dbReference type="InterPro" id="IPR050863">
    <property type="entry name" value="CenT-Element_Derived"/>
</dbReference>
<dbReference type="Proteomes" id="UP000055048">
    <property type="component" value="Unassembled WGS sequence"/>
</dbReference>
<dbReference type="Pfam" id="PF03221">
    <property type="entry name" value="HTH_Tnp_Tc5"/>
    <property type="match status" value="1"/>
</dbReference>
<dbReference type="OrthoDB" id="5916656at2759"/>
<dbReference type="InterPro" id="IPR004875">
    <property type="entry name" value="DDE_SF_endonuclease_dom"/>
</dbReference>
<evidence type="ECO:0000256" key="4">
    <source>
        <dbReference type="ARBA" id="ARBA00023242"/>
    </source>
</evidence>
<dbReference type="InterPro" id="IPR006600">
    <property type="entry name" value="HTH_CenpB_DNA-bd_dom"/>
</dbReference>
<comment type="subcellular location">
    <subcellularLocation>
        <location evidence="1">Nucleus</location>
    </subcellularLocation>
</comment>
<proteinExistence type="inferred from homology"/>
<feature type="non-terminal residue" evidence="6">
    <location>
        <position position="1"/>
    </location>
</feature>
<keyword evidence="3" id="KW-0238">DNA-binding</keyword>
<evidence type="ECO:0000313" key="7">
    <source>
        <dbReference type="Proteomes" id="UP000055048"/>
    </source>
</evidence>
<evidence type="ECO:0000256" key="1">
    <source>
        <dbReference type="ARBA" id="ARBA00004123"/>
    </source>
</evidence>
<dbReference type="GO" id="GO:0005634">
    <property type="term" value="C:nucleus"/>
    <property type="evidence" value="ECO:0007669"/>
    <property type="project" value="UniProtKB-SubCell"/>
</dbReference>
<evidence type="ECO:0000259" key="5">
    <source>
        <dbReference type="PROSITE" id="PS51253"/>
    </source>
</evidence>
<dbReference type="GO" id="GO:0003677">
    <property type="term" value="F:DNA binding"/>
    <property type="evidence" value="ECO:0007669"/>
    <property type="project" value="UniProtKB-KW"/>
</dbReference>
<dbReference type="Gene3D" id="1.10.10.60">
    <property type="entry name" value="Homeodomain-like"/>
    <property type="match status" value="1"/>
</dbReference>
<comment type="similarity">
    <text evidence="2">Belongs to the tigger transposable element derived protein family.</text>
</comment>
<dbReference type="InterPro" id="IPR009057">
    <property type="entry name" value="Homeodomain-like_sf"/>
</dbReference>
<evidence type="ECO:0000313" key="6">
    <source>
        <dbReference type="EMBL" id="KRX43710.1"/>
    </source>
</evidence>
<reference evidence="6 7" key="1">
    <citation type="submission" date="2015-01" db="EMBL/GenBank/DDBJ databases">
        <title>Evolution of Trichinella species and genotypes.</title>
        <authorList>
            <person name="Korhonen P.K."/>
            <person name="Edoardo P."/>
            <person name="Giuseppe L.R."/>
            <person name="Gasser R.B."/>
        </authorList>
    </citation>
    <scope>NUCLEOTIDE SEQUENCE [LARGE SCALE GENOMIC DNA]</scope>
    <source>
        <strain evidence="6">ISS417</strain>
    </source>
</reference>
<dbReference type="Gene3D" id="1.10.10.10">
    <property type="entry name" value="Winged helix-like DNA-binding domain superfamily/Winged helix DNA-binding domain"/>
    <property type="match status" value="1"/>
</dbReference>
<dbReference type="SUPFAM" id="SSF46689">
    <property type="entry name" value="Homeodomain-like"/>
    <property type="match status" value="2"/>
</dbReference>
<organism evidence="6 7">
    <name type="scientific">Trichinella murrelli</name>
    <dbReference type="NCBI Taxonomy" id="144512"/>
    <lineage>
        <taxon>Eukaryota</taxon>
        <taxon>Metazoa</taxon>
        <taxon>Ecdysozoa</taxon>
        <taxon>Nematoda</taxon>
        <taxon>Enoplea</taxon>
        <taxon>Dorylaimia</taxon>
        <taxon>Trichinellida</taxon>
        <taxon>Trichinellidae</taxon>
        <taxon>Trichinella</taxon>
    </lineage>
</organism>
<dbReference type="PROSITE" id="PS51253">
    <property type="entry name" value="HTH_CENPB"/>
    <property type="match status" value="1"/>
</dbReference>
<protein>
    <submittedName>
        <fullName evidence="6">Tigger transposable element-derived protein 1</fullName>
    </submittedName>
</protein>
<keyword evidence="7" id="KW-1185">Reference proteome</keyword>
<comment type="caution">
    <text evidence="6">The sequence shown here is derived from an EMBL/GenBank/DDBJ whole genome shotgun (WGS) entry which is preliminary data.</text>
</comment>
<name>A0A0V0TXR0_9BILA</name>
<keyword evidence="4" id="KW-0539">Nucleus</keyword>
<dbReference type="PANTHER" id="PTHR19303">
    <property type="entry name" value="TRANSPOSON"/>
    <property type="match status" value="1"/>
</dbReference>
<evidence type="ECO:0000256" key="2">
    <source>
        <dbReference type="ARBA" id="ARBA00010881"/>
    </source>
</evidence>
<dbReference type="InterPro" id="IPR007889">
    <property type="entry name" value="HTH_Psq"/>
</dbReference>
<evidence type="ECO:0000256" key="3">
    <source>
        <dbReference type="ARBA" id="ARBA00023125"/>
    </source>
</evidence>
<dbReference type="EMBL" id="JYDJ01000112">
    <property type="protein sequence ID" value="KRX43710.1"/>
    <property type="molecule type" value="Genomic_DNA"/>
</dbReference>
<gene>
    <name evidence="6" type="primary">TIGD1</name>
    <name evidence="6" type="ORF">T05_12648</name>
</gene>
<dbReference type="Pfam" id="PF04218">
    <property type="entry name" value="CENP-B_N"/>
    <property type="match status" value="1"/>
</dbReference>
<dbReference type="SMART" id="SM00674">
    <property type="entry name" value="CENPB"/>
    <property type="match status" value="1"/>
</dbReference>
<dbReference type="PANTHER" id="PTHR19303:SF73">
    <property type="entry name" value="PROTEIN PDC2"/>
    <property type="match status" value="1"/>
</dbReference>
<dbReference type="STRING" id="144512.A0A0V0TXR0"/>
<dbReference type="AlphaFoldDB" id="A0A0V0TXR0"/>
<accession>A0A0V0TXR0</accession>
<dbReference type="Pfam" id="PF03184">
    <property type="entry name" value="DDE_1"/>
    <property type="match status" value="1"/>
</dbReference>
<feature type="domain" description="HTH CENPB-type" evidence="5">
    <location>
        <begin position="109"/>
        <end position="188"/>
    </location>
</feature>